<dbReference type="Gene3D" id="1.10.10.10">
    <property type="entry name" value="Winged helix-like DNA-binding domain superfamily/Winged helix DNA-binding domain"/>
    <property type="match status" value="1"/>
</dbReference>
<name>A0A428Z6Z1_KIBAR</name>
<dbReference type="SUPFAM" id="SSF48452">
    <property type="entry name" value="TPR-like"/>
    <property type="match status" value="1"/>
</dbReference>
<sequence>MGRRREVSAARRLLSSTRLLTLTGPGGVGKTQLGLRVARQARRAFVDGVWLVELAALQDPALLAQAVADALGLRDQSSRSPLAVVADHLRDKQVLLVLDNCEHLVQACGPVVAKLLGAARGLRVLATSRQLLRVEGEHVLPVDPLSVPDPERLAPDLNVHAYEAVRLFAERAAAVVPGFEVHVGNRAAVVEICHRLDGMPLAIELAAARLRALSPAQLLRRLDDRFRLLVGGSCSRLPRHQTLRTTIDWSFELCTPEEQTLWAWASVFAGGFDLDAAEAVCGGGVGRGQVFDLVTGLVDKSILTGADHGLRVRYRMLDTIRHYGQDRLREAGEEAVLRERHRDYYLGLAERGATEWFGPDQVEVFRRTEREHANLRVALDFCLSTPGETQAGLHMAAALHFYWVDCGFVAEGRHWLDRALALGTELTTLRAKALFANAHLLLIQGDRAGVDRAEECCVLARQHGDERTLAYGTMVRGGAAMLGGDYPRADALLEEALARFEVLGEVTTNVILARVFRAFTAEYTGDHARAVALARQACAICEPHGEQSGYSFALYALALAKMPQGDLEQATKHAQESLRLKKSFNDLLGMALVVDLLAWIAAAAGDGARAAMLLGAVQQIWASIGGQLRMGTQNVIAPHESCERQARQVLGDRAFETAFARGADLGLEEAVAYALGEEPESAAARGTGAMCTGEVSLTRREHQVAELVAHGLTNKQIADRLVIAQRTAEGHVERILAKLGFTKRVQIVTWMAEQREAEARDYP</sequence>
<dbReference type="SUPFAM" id="SSF46894">
    <property type="entry name" value="C-terminal effector domain of the bipartite response regulators"/>
    <property type="match status" value="1"/>
</dbReference>
<organism evidence="2 3">
    <name type="scientific">Kibdelosporangium aridum</name>
    <dbReference type="NCBI Taxonomy" id="2030"/>
    <lineage>
        <taxon>Bacteria</taxon>
        <taxon>Bacillati</taxon>
        <taxon>Actinomycetota</taxon>
        <taxon>Actinomycetes</taxon>
        <taxon>Pseudonocardiales</taxon>
        <taxon>Pseudonocardiaceae</taxon>
        <taxon>Kibdelosporangium</taxon>
    </lineage>
</organism>
<dbReference type="InterPro" id="IPR049945">
    <property type="entry name" value="AAA_22"/>
</dbReference>
<dbReference type="InterPro" id="IPR011990">
    <property type="entry name" value="TPR-like_helical_dom_sf"/>
</dbReference>
<dbReference type="CDD" id="cd06170">
    <property type="entry name" value="LuxR_C_like"/>
    <property type="match status" value="1"/>
</dbReference>
<dbReference type="PANTHER" id="PTHR47691">
    <property type="entry name" value="REGULATOR-RELATED"/>
    <property type="match status" value="1"/>
</dbReference>
<dbReference type="AlphaFoldDB" id="A0A428Z6Z1"/>
<accession>A0A428Z6Z1</accession>
<dbReference type="RefSeq" id="WP_051796503.1">
    <property type="nucleotide sequence ID" value="NZ_QHKI01000020.1"/>
</dbReference>
<dbReference type="PROSITE" id="PS50043">
    <property type="entry name" value="HTH_LUXR_2"/>
    <property type="match status" value="1"/>
</dbReference>
<feature type="domain" description="HTH luxR-type" evidence="1">
    <location>
        <begin position="690"/>
        <end position="755"/>
    </location>
</feature>
<protein>
    <submittedName>
        <fullName evidence="2">LuxR family transcriptional regulator</fullName>
    </submittedName>
</protein>
<dbReference type="GO" id="GO:0006355">
    <property type="term" value="P:regulation of DNA-templated transcription"/>
    <property type="evidence" value="ECO:0007669"/>
    <property type="project" value="InterPro"/>
</dbReference>
<dbReference type="Gene3D" id="3.40.50.300">
    <property type="entry name" value="P-loop containing nucleotide triphosphate hydrolases"/>
    <property type="match status" value="1"/>
</dbReference>
<evidence type="ECO:0000313" key="2">
    <source>
        <dbReference type="EMBL" id="RSM83180.1"/>
    </source>
</evidence>
<gene>
    <name evidence="2" type="ORF">DMH04_23885</name>
</gene>
<dbReference type="SMART" id="SM00421">
    <property type="entry name" value="HTH_LUXR"/>
    <property type="match status" value="1"/>
</dbReference>
<dbReference type="Proteomes" id="UP000287547">
    <property type="component" value="Unassembled WGS sequence"/>
</dbReference>
<dbReference type="EMBL" id="QHKI01000020">
    <property type="protein sequence ID" value="RSM83180.1"/>
    <property type="molecule type" value="Genomic_DNA"/>
</dbReference>
<dbReference type="SUPFAM" id="SSF52540">
    <property type="entry name" value="P-loop containing nucleoside triphosphate hydrolases"/>
    <property type="match status" value="1"/>
</dbReference>
<dbReference type="Gene3D" id="1.25.40.10">
    <property type="entry name" value="Tetratricopeptide repeat domain"/>
    <property type="match status" value="1"/>
</dbReference>
<reference evidence="2 3" key="1">
    <citation type="submission" date="2018-05" db="EMBL/GenBank/DDBJ databases">
        <title>Evolution of GPA BGCs.</title>
        <authorList>
            <person name="Waglechner N."/>
            <person name="Wright G.D."/>
        </authorList>
    </citation>
    <scope>NUCLEOTIDE SEQUENCE [LARGE SCALE GENOMIC DNA]</scope>
    <source>
        <strain evidence="2 3">A82846</strain>
    </source>
</reference>
<evidence type="ECO:0000259" key="1">
    <source>
        <dbReference type="PROSITE" id="PS50043"/>
    </source>
</evidence>
<evidence type="ECO:0000313" key="3">
    <source>
        <dbReference type="Proteomes" id="UP000287547"/>
    </source>
</evidence>
<dbReference type="Pfam" id="PF00196">
    <property type="entry name" value="GerE"/>
    <property type="match status" value="1"/>
</dbReference>
<dbReference type="InterPro" id="IPR027417">
    <property type="entry name" value="P-loop_NTPase"/>
</dbReference>
<dbReference type="InterPro" id="IPR016032">
    <property type="entry name" value="Sig_transdc_resp-reg_C-effctor"/>
</dbReference>
<dbReference type="GO" id="GO:0016887">
    <property type="term" value="F:ATP hydrolysis activity"/>
    <property type="evidence" value="ECO:0007669"/>
    <property type="project" value="InterPro"/>
</dbReference>
<dbReference type="PANTHER" id="PTHR47691:SF3">
    <property type="entry name" value="HTH-TYPE TRANSCRIPTIONAL REGULATOR RV0890C-RELATED"/>
    <property type="match status" value="1"/>
</dbReference>
<dbReference type="Pfam" id="PF13401">
    <property type="entry name" value="AAA_22"/>
    <property type="match status" value="1"/>
</dbReference>
<dbReference type="OrthoDB" id="9812579at2"/>
<comment type="caution">
    <text evidence="2">The sequence shown here is derived from an EMBL/GenBank/DDBJ whole genome shotgun (WGS) entry which is preliminary data.</text>
</comment>
<dbReference type="PRINTS" id="PR00038">
    <property type="entry name" value="HTHLUXR"/>
</dbReference>
<proteinExistence type="predicted"/>
<dbReference type="InterPro" id="IPR000792">
    <property type="entry name" value="Tscrpt_reg_LuxR_C"/>
</dbReference>
<dbReference type="GO" id="GO:0003677">
    <property type="term" value="F:DNA binding"/>
    <property type="evidence" value="ECO:0007669"/>
    <property type="project" value="InterPro"/>
</dbReference>
<dbReference type="PRINTS" id="PR00364">
    <property type="entry name" value="DISEASERSIST"/>
</dbReference>
<dbReference type="InterPro" id="IPR036388">
    <property type="entry name" value="WH-like_DNA-bd_sf"/>
</dbReference>